<dbReference type="AlphaFoldDB" id="A0A8S4QVQ8"/>
<sequence>MYTDVTGLVRGDLGNIMENGQKHSLCYFLDRSTALTMRKAIVLVLVLIAMSLCLAEESDGKNQVTVGDPAIVLKDINNQGPTEKNIQKRQADYYDYYFEVY</sequence>
<name>A0A8S4QVQ8_9NEOP</name>
<dbReference type="Proteomes" id="UP000838756">
    <property type="component" value="Unassembled WGS sequence"/>
</dbReference>
<evidence type="ECO:0000313" key="2">
    <source>
        <dbReference type="Proteomes" id="UP000838756"/>
    </source>
</evidence>
<evidence type="ECO:0000313" key="1">
    <source>
        <dbReference type="EMBL" id="CAH2217293.1"/>
    </source>
</evidence>
<proteinExistence type="predicted"/>
<dbReference type="EMBL" id="CAKXAJ010017961">
    <property type="protein sequence ID" value="CAH2217293.1"/>
    <property type="molecule type" value="Genomic_DNA"/>
</dbReference>
<gene>
    <name evidence="1" type="primary">jg22197</name>
    <name evidence="1" type="ORF">PAEG_LOCUS5208</name>
</gene>
<keyword evidence="2" id="KW-1185">Reference proteome</keyword>
<accession>A0A8S4QVQ8</accession>
<reference evidence="1" key="1">
    <citation type="submission" date="2022-03" db="EMBL/GenBank/DDBJ databases">
        <authorList>
            <person name="Lindestad O."/>
        </authorList>
    </citation>
    <scope>NUCLEOTIDE SEQUENCE</scope>
</reference>
<comment type="caution">
    <text evidence="1">The sequence shown here is derived from an EMBL/GenBank/DDBJ whole genome shotgun (WGS) entry which is preliminary data.</text>
</comment>
<organism evidence="1 2">
    <name type="scientific">Pararge aegeria aegeria</name>
    <dbReference type="NCBI Taxonomy" id="348720"/>
    <lineage>
        <taxon>Eukaryota</taxon>
        <taxon>Metazoa</taxon>
        <taxon>Ecdysozoa</taxon>
        <taxon>Arthropoda</taxon>
        <taxon>Hexapoda</taxon>
        <taxon>Insecta</taxon>
        <taxon>Pterygota</taxon>
        <taxon>Neoptera</taxon>
        <taxon>Endopterygota</taxon>
        <taxon>Lepidoptera</taxon>
        <taxon>Glossata</taxon>
        <taxon>Ditrysia</taxon>
        <taxon>Papilionoidea</taxon>
        <taxon>Nymphalidae</taxon>
        <taxon>Satyrinae</taxon>
        <taxon>Satyrini</taxon>
        <taxon>Parargina</taxon>
        <taxon>Pararge</taxon>
    </lineage>
</organism>
<protein>
    <submittedName>
        <fullName evidence="1">Jg22197 protein</fullName>
    </submittedName>
</protein>